<feature type="domain" description="HTH lysR-type" evidence="5">
    <location>
        <begin position="1"/>
        <end position="57"/>
    </location>
</feature>
<dbReference type="RefSeq" id="WP_131015663.1">
    <property type="nucleotide sequence ID" value="NZ_SIRE01000016.1"/>
</dbReference>
<dbReference type="FunFam" id="1.10.10.10:FF:000001">
    <property type="entry name" value="LysR family transcriptional regulator"/>
    <property type="match status" value="1"/>
</dbReference>
<name>A0A4Q9DLA7_9BACL</name>
<dbReference type="PROSITE" id="PS50931">
    <property type="entry name" value="HTH_LYSR"/>
    <property type="match status" value="1"/>
</dbReference>
<dbReference type="Proteomes" id="UP000293142">
    <property type="component" value="Unassembled WGS sequence"/>
</dbReference>
<dbReference type="OrthoDB" id="9803735at2"/>
<accession>A0A4Q9DLA7</accession>
<keyword evidence="3" id="KW-0238">DNA-binding</keyword>
<dbReference type="PRINTS" id="PR00039">
    <property type="entry name" value="HTHLYSR"/>
</dbReference>
<reference evidence="6 7" key="1">
    <citation type="submission" date="2019-02" db="EMBL/GenBank/DDBJ databases">
        <title>Paenibacillus sp. nov., isolated from surface-sterilized tissue of Thalictrum simplex L.</title>
        <authorList>
            <person name="Tuo L."/>
        </authorList>
    </citation>
    <scope>NUCLEOTIDE SEQUENCE [LARGE SCALE GENOMIC DNA]</scope>
    <source>
        <strain evidence="6 7">N2SHLJ1</strain>
    </source>
</reference>
<evidence type="ECO:0000259" key="5">
    <source>
        <dbReference type="PROSITE" id="PS50931"/>
    </source>
</evidence>
<sequence>MDLKTLKTFQLIVKYGSFNRAAEEMNYAQSTVTMQMQKLESDLGVQLIERGKKLGLTEAGRLFYEQCVQIVNQMEQVQADMAALQSGEAGSIRLGVTEPTASCRLPAVLSGFSSRYPKIRLTVDVASTPVLSERLDSGELDLALCSTPEISSGLFFEPLFREPFAVIMPHNHPLALQDAVSPLDMTEHRLLITAATCPYRRKLETVLRELGHTRLETMEIGSMAALPYFVAAGLGIALVPTIALQPAPAGTTVRPLQGDPIDMLFGILSKPSASSSNRACMKFYRYLKQELSDDPNV</sequence>
<gene>
    <name evidence="6" type="ORF">EYB31_22465</name>
</gene>
<dbReference type="SUPFAM" id="SSF46785">
    <property type="entry name" value="Winged helix' DNA-binding domain"/>
    <property type="match status" value="1"/>
</dbReference>
<dbReference type="Gene3D" id="3.40.190.10">
    <property type="entry name" value="Periplasmic binding protein-like II"/>
    <property type="match status" value="2"/>
</dbReference>
<dbReference type="InterPro" id="IPR036390">
    <property type="entry name" value="WH_DNA-bd_sf"/>
</dbReference>
<keyword evidence="4" id="KW-0804">Transcription</keyword>
<evidence type="ECO:0000256" key="3">
    <source>
        <dbReference type="ARBA" id="ARBA00023125"/>
    </source>
</evidence>
<evidence type="ECO:0000313" key="7">
    <source>
        <dbReference type="Proteomes" id="UP000293142"/>
    </source>
</evidence>
<dbReference type="AlphaFoldDB" id="A0A4Q9DLA7"/>
<comment type="similarity">
    <text evidence="1">Belongs to the LysR transcriptional regulatory family.</text>
</comment>
<dbReference type="Pfam" id="PF00126">
    <property type="entry name" value="HTH_1"/>
    <property type="match status" value="1"/>
</dbReference>
<comment type="caution">
    <text evidence="6">The sequence shown here is derived from an EMBL/GenBank/DDBJ whole genome shotgun (WGS) entry which is preliminary data.</text>
</comment>
<dbReference type="InterPro" id="IPR005119">
    <property type="entry name" value="LysR_subst-bd"/>
</dbReference>
<dbReference type="SUPFAM" id="SSF53850">
    <property type="entry name" value="Periplasmic binding protein-like II"/>
    <property type="match status" value="1"/>
</dbReference>
<dbReference type="EMBL" id="SIRE01000016">
    <property type="protein sequence ID" value="TBL75751.1"/>
    <property type="molecule type" value="Genomic_DNA"/>
</dbReference>
<evidence type="ECO:0000256" key="2">
    <source>
        <dbReference type="ARBA" id="ARBA00023015"/>
    </source>
</evidence>
<dbReference type="InterPro" id="IPR036388">
    <property type="entry name" value="WH-like_DNA-bd_sf"/>
</dbReference>
<protein>
    <submittedName>
        <fullName evidence="6">LysR family transcriptional regulator</fullName>
    </submittedName>
</protein>
<dbReference type="GO" id="GO:0000976">
    <property type="term" value="F:transcription cis-regulatory region binding"/>
    <property type="evidence" value="ECO:0007669"/>
    <property type="project" value="TreeGrafter"/>
</dbReference>
<organism evidence="6 7">
    <name type="scientific">Paenibacillus thalictri</name>
    <dbReference type="NCBI Taxonomy" id="2527873"/>
    <lineage>
        <taxon>Bacteria</taxon>
        <taxon>Bacillati</taxon>
        <taxon>Bacillota</taxon>
        <taxon>Bacilli</taxon>
        <taxon>Bacillales</taxon>
        <taxon>Paenibacillaceae</taxon>
        <taxon>Paenibacillus</taxon>
    </lineage>
</organism>
<dbReference type="Pfam" id="PF03466">
    <property type="entry name" value="LysR_substrate"/>
    <property type="match status" value="1"/>
</dbReference>
<dbReference type="Gene3D" id="1.10.10.10">
    <property type="entry name" value="Winged helix-like DNA-binding domain superfamily/Winged helix DNA-binding domain"/>
    <property type="match status" value="1"/>
</dbReference>
<dbReference type="GO" id="GO:0003700">
    <property type="term" value="F:DNA-binding transcription factor activity"/>
    <property type="evidence" value="ECO:0007669"/>
    <property type="project" value="InterPro"/>
</dbReference>
<evidence type="ECO:0000256" key="4">
    <source>
        <dbReference type="ARBA" id="ARBA00023163"/>
    </source>
</evidence>
<keyword evidence="2" id="KW-0805">Transcription regulation</keyword>
<evidence type="ECO:0000313" key="6">
    <source>
        <dbReference type="EMBL" id="TBL75751.1"/>
    </source>
</evidence>
<evidence type="ECO:0000256" key="1">
    <source>
        <dbReference type="ARBA" id="ARBA00009437"/>
    </source>
</evidence>
<dbReference type="PANTHER" id="PTHR30126">
    <property type="entry name" value="HTH-TYPE TRANSCRIPTIONAL REGULATOR"/>
    <property type="match status" value="1"/>
</dbReference>
<dbReference type="InterPro" id="IPR000847">
    <property type="entry name" value="LysR_HTH_N"/>
</dbReference>
<dbReference type="PANTHER" id="PTHR30126:SF40">
    <property type="entry name" value="HTH-TYPE TRANSCRIPTIONAL REGULATOR GLTR"/>
    <property type="match status" value="1"/>
</dbReference>
<proteinExistence type="inferred from homology"/>
<keyword evidence="7" id="KW-1185">Reference proteome</keyword>
<dbReference type="CDD" id="cd05466">
    <property type="entry name" value="PBP2_LTTR_substrate"/>
    <property type="match status" value="1"/>
</dbReference>